<protein>
    <submittedName>
        <fullName evidence="2">Uncharacterized protein</fullName>
    </submittedName>
</protein>
<accession>A0A0E9R639</accession>
<feature type="compositionally biased region" description="Low complexity" evidence="1">
    <location>
        <begin position="32"/>
        <end position="44"/>
    </location>
</feature>
<evidence type="ECO:0000256" key="1">
    <source>
        <dbReference type="SAM" id="MobiDB-lite"/>
    </source>
</evidence>
<reference evidence="2" key="1">
    <citation type="submission" date="2014-11" db="EMBL/GenBank/DDBJ databases">
        <authorList>
            <person name="Amaro Gonzalez C."/>
        </authorList>
    </citation>
    <scope>NUCLEOTIDE SEQUENCE</scope>
</reference>
<dbReference type="AlphaFoldDB" id="A0A0E9R639"/>
<proteinExistence type="predicted"/>
<organism evidence="2">
    <name type="scientific">Anguilla anguilla</name>
    <name type="common">European freshwater eel</name>
    <name type="synonym">Muraena anguilla</name>
    <dbReference type="NCBI Taxonomy" id="7936"/>
    <lineage>
        <taxon>Eukaryota</taxon>
        <taxon>Metazoa</taxon>
        <taxon>Chordata</taxon>
        <taxon>Craniata</taxon>
        <taxon>Vertebrata</taxon>
        <taxon>Euteleostomi</taxon>
        <taxon>Actinopterygii</taxon>
        <taxon>Neopterygii</taxon>
        <taxon>Teleostei</taxon>
        <taxon>Anguilliformes</taxon>
        <taxon>Anguillidae</taxon>
        <taxon>Anguilla</taxon>
    </lineage>
</organism>
<evidence type="ECO:0000313" key="2">
    <source>
        <dbReference type="EMBL" id="JAH23793.1"/>
    </source>
</evidence>
<name>A0A0E9R639_ANGAN</name>
<sequence length="44" mass="4899">MCVSQLQPQHCGLTLCPTPGEVPGNGPEQQPHRQPQNSQQQQYE</sequence>
<reference evidence="2" key="2">
    <citation type="journal article" date="2015" name="Fish Shellfish Immunol.">
        <title>Early steps in the European eel (Anguilla anguilla)-Vibrio vulnificus interaction in the gills: Role of the RtxA13 toxin.</title>
        <authorList>
            <person name="Callol A."/>
            <person name="Pajuelo D."/>
            <person name="Ebbesson L."/>
            <person name="Teles M."/>
            <person name="MacKenzie S."/>
            <person name="Amaro C."/>
        </authorList>
    </citation>
    <scope>NUCLEOTIDE SEQUENCE</scope>
</reference>
<dbReference type="EMBL" id="GBXM01084784">
    <property type="protein sequence ID" value="JAH23793.1"/>
    <property type="molecule type" value="Transcribed_RNA"/>
</dbReference>
<feature type="region of interest" description="Disordered" evidence="1">
    <location>
        <begin position="14"/>
        <end position="44"/>
    </location>
</feature>